<sequence>MSSRLLLAPLAFGLLAGCNTVNPQTGSVDPGFGEAVKYDQAVQTIDPDPVYAADAAQPGDHGDKGAAAVKRYRTDTVKQVEQVQTTSGSGSGPK</sequence>
<dbReference type="PROSITE" id="PS51257">
    <property type="entry name" value="PROKAR_LIPOPROTEIN"/>
    <property type="match status" value="1"/>
</dbReference>
<accession>A0ABX6T8M2</accession>
<reference evidence="1 2" key="1">
    <citation type="submission" date="2020-08" db="EMBL/GenBank/DDBJ databases">
        <title>Genome sequence of Sphingomonas sediminicola KACC 15039T.</title>
        <authorList>
            <person name="Hyun D.-W."/>
            <person name="Bae J.-W."/>
        </authorList>
    </citation>
    <scope>NUCLEOTIDE SEQUENCE [LARGE SCALE GENOMIC DNA]</scope>
    <source>
        <strain evidence="1 2">KACC 15039</strain>
    </source>
</reference>
<dbReference type="Proteomes" id="UP000516105">
    <property type="component" value="Chromosome"/>
</dbReference>
<name>A0ABX6T8M2_9SPHN</name>
<gene>
    <name evidence="1" type="ORF">H9L14_02870</name>
</gene>
<evidence type="ECO:0000313" key="2">
    <source>
        <dbReference type="Proteomes" id="UP000516105"/>
    </source>
</evidence>
<dbReference type="RefSeq" id="WP_187709155.1">
    <property type="nucleotide sequence ID" value="NZ_CP060782.1"/>
</dbReference>
<keyword evidence="2" id="KW-1185">Reference proteome</keyword>
<evidence type="ECO:0008006" key="3">
    <source>
        <dbReference type="Google" id="ProtNLM"/>
    </source>
</evidence>
<proteinExistence type="predicted"/>
<protein>
    <recommendedName>
        <fullName evidence="3">Lipoprotein</fullName>
    </recommendedName>
</protein>
<dbReference type="EMBL" id="CP060782">
    <property type="protein sequence ID" value="QNP46202.1"/>
    <property type="molecule type" value="Genomic_DNA"/>
</dbReference>
<evidence type="ECO:0000313" key="1">
    <source>
        <dbReference type="EMBL" id="QNP46202.1"/>
    </source>
</evidence>
<organism evidence="1 2">
    <name type="scientific">Sphingomonas sediminicola</name>
    <dbReference type="NCBI Taxonomy" id="386874"/>
    <lineage>
        <taxon>Bacteria</taxon>
        <taxon>Pseudomonadati</taxon>
        <taxon>Pseudomonadota</taxon>
        <taxon>Alphaproteobacteria</taxon>
        <taxon>Sphingomonadales</taxon>
        <taxon>Sphingomonadaceae</taxon>
        <taxon>Sphingomonas</taxon>
    </lineage>
</organism>